<protein>
    <submittedName>
        <fullName evidence="3">Putative reprolysin family propeptide</fullName>
    </submittedName>
</protein>
<reference evidence="3" key="1">
    <citation type="journal article" date="2017" name="Front. Cell. Infect. Microbiol.">
        <title>The Distinct Transcriptional Response of the Midgut of Amblyomma sculptum and Amblyomma aureolatum Ticks to Rickettsia rickettsii Correlates to Their Differences in Susceptibility to Infection.</title>
        <authorList>
            <person name="Martins L.A."/>
            <person name="Galletti M.F.B.M."/>
            <person name="Ribeiro J.M."/>
            <person name="Fujita A."/>
            <person name="Costa F.B."/>
            <person name="Labruna M.B."/>
            <person name="Daffre S."/>
            <person name="Fogaca A.C."/>
        </authorList>
    </citation>
    <scope>NUCLEOTIDE SEQUENCE</scope>
</reference>
<evidence type="ECO:0000256" key="1">
    <source>
        <dbReference type="SAM" id="MobiDB-lite"/>
    </source>
</evidence>
<keyword evidence="2" id="KW-0732">Signal</keyword>
<feature type="signal peptide" evidence="2">
    <location>
        <begin position="1"/>
        <end position="33"/>
    </location>
</feature>
<feature type="chain" id="PRO_5009116062" evidence="2">
    <location>
        <begin position="34"/>
        <end position="261"/>
    </location>
</feature>
<dbReference type="AlphaFoldDB" id="A0A1E1X8Q2"/>
<evidence type="ECO:0000256" key="2">
    <source>
        <dbReference type="SAM" id="SignalP"/>
    </source>
</evidence>
<feature type="compositionally biased region" description="Low complexity" evidence="1">
    <location>
        <begin position="86"/>
        <end position="120"/>
    </location>
</feature>
<sequence length="261" mass="27989">MPTLSPPVSSMSLSVVLFVCFVACVCGPGPAVAERRLLSGSSLPQTRPVFPEPVHAARPSPLSRTRRHNGPTVAGRTRWRDASNFSSSATSSSHSLHSSLPPSWASSRWRRSSWPSAGPSRRPRDDDPVLWRVEEGLTLRLWRDSSHVSPGMVTLRYRDAPGGQDARDLVPLEDDGAENAADGADDVRSCFYSGDVVGEPGSKAVVSLCNGMTGYIHSPSRGMFTIEPVSGAVDQDQRGAHVLRHHRSGYSSASNATTSSS</sequence>
<name>A0A1E1X8Q2_9ACAR</name>
<feature type="region of interest" description="Disordered" evidence="1">
    <location>
        <begin position="42"/>
        <end position="127"/>
    </location>
</feature>
<accession>A0A1E1X8Q2</accession>
<dbReference type="EMBL" id="GFAC01003529">
    <property type="protein sequence ID" value="JAT95659.1"/>
    <property type="molecule type" value="mRNA"/>
</dbReference>
<evidence type="ECO:0000313" key="3">
    <source>
        <dbReference type="EMBL" id="JAT95659.1"/>
    </source>
</evidence>
<proteinExistence type="evidence at transcript level"/>
<feature type="non-terminal residue" evidence="3">
    <location>
        <position position="261"/>
    </location>
</feature>
<organism evidence="3">
    <name type="scientific">Amblyomma aureolatum</name>
    <dbReference type="NCBI Taxonomy" id="187763"/>
    <lineage>
        <taxon>Eukaryota</taxon>
        <taxon>Metazoa</taxon>
        <taxon>Ecdysozoa</taxon>
        <taxon>Arthropoda</taxon>
        <taxon>Chelicerata</taxon>
        <taxon>Arachnida</taxon>
        <taxon>Acari</taxon>
        <taxon>Parasitiformes</taxon>
        <taxon>Ixodida</taxon>
        <taxon>Ixodoidea</taxon>
        <taxon>Ixodidae</taxon>
        <taxon>Amblyomminae</taxon>
        <taxon>Amblyomma</taxon>
    </lineage>
</organism>